<keyword evidence="1" id="KW-1133">Transmembrane helix</keyword>
<dbReference type="OrthoDB" id="9799917at2759"/>
<gene>
    <name evidence="3" type="primary">BIK</name>
</gene>
<evidence type="ECO:0000313" key="3">
    <source>
        <dbReference type="RefSeq" id="XP_004771349.2"/>
    </source>
</evidence>
<protein>
    <submittedName>
        <fullName evidence="3">Bcl-2-interacting killer isoform X1</fullName>
    </submittedName>
</protein>
<feature type="transmembrane region" description="Helical" evidence="1">
    <location>
        <begin position="127"/>
        <end position="147"/>
    </location>
</feature>
<dbReference type="GeneID" id="101693909"/>
<dbReference type="AlphaFoldDB" id="A0A8U0N7V8"/>
<dbReference type="PANTHER" id="PTHR15018:SF1">
    <property type="entry name" value="BCL-2-INTERACTING KILLER"/>
    <property type="match status" value="1"/>
</dbReference>
<name>A0A8U0N7V8_MUSPF</name>
<dbReference type="CTD" id="638"/>
<accession>A0A8U0N7V8</accession>
<dbReference type="KEGG" id="mpuf:101693909"/>
<dbReference type="PANTHER" id="PTHR15018">
    <property type="entry name" value="BCL-2-INTERACTING KILLER"/>
    <property type="match status" value="1"/>
</dbReference>
<keyword evidence="2" id="KW-1185">Reference proteome</keyword>
<dbReference type="GO" id="GO:0008637">
    <property type="term" value="P:apoptotic mitochondrial changes"/>
    <property type="evidence" value="ECO:0007669"/>
    <property type="project" value="TreeGrafter"/>
</dbReference>
<keyword evidence="1" id="KW-0472">Membrane</keyword>
<dbReference type="InterPro" id="IPR024579">
    <property type="entry name" value="Bcl2-int_killer"/>
</dbReference>
<proteinExistence type="predicted"/>
<dbReference type="Pfam" id="PF12201">
    <property type="entry name" value="bcl-2I13"/>
    <property type="match status" value="1"/>
</dbReference>
<reference evidence="3" key="1">
    <citation type="submission" date="2025-08" db="UniProtKB">
        <authorList>
            <consortium name="RefSeq"/>
        </authorList>
    </citation>
    <scope>IDENTIFICATION</scope>
    <source>
        <tissue evidence="3">Brain</tissue>
    </source>
</reference>
<evidence type="ECO:0000313" key="2">
    <source>
        <dbReference type="Proteomes" id="UP000000715"/>
    </source>
</evidence>
<dbReference type="GO" id="GO:0008584">
    <property type="term" value="P:male gonad development"/>
    <property type="evidence" value="ECO:0007669"/>
    <property type="project" value="TreeGrafter"/>
</dbReference>
<keyword evidence="1" id="KW-0812">Transmembrane</keyword>
<organism evidence="2 3">
    <name type="scientific">Mustela putorius furo</name>
    <name type="common">European domestic ferret</name>
    <name type="synonym">Mustela furo</name>
    <dbReference type="NCBI Taxonomy" id="9669"/>
    <lineage>
        <taxon>Eukaryota</taxon>
        <taxon>Metazoa</taxon>
        <taxon>Chordata</taxon>
        <taxon>Craniata</taxon>
        <taxon>Vertebrata</taxon>
        <taxon>Euteleostomi</taxon>
        <taxon>Mammalia</taxon>
        <taxon>Eutheria</taxon>
        <taxon>Laurasiatheria</taxon>
        <taxon>Carnivora</taxon>
        <taxon>Caniformia</taxon>
        <taxon>Musteloidea</taxon>
        <taxon>Mustelidae</taxon>
        <taxon>Mustelinae</taxon>
        <taxon>Mustela</taxon>
    </lineage>
</organism>
<sequence>MSHTGPLSRNLFLSTFLQEHGPEVLNVPGMTNLVEHYGPGPSPNSSPNYVAMRLAFIGDEMEVRWMLPRAGELPGMAVHSWAFTYNQMRLRGVLRSFVDGLTNLREHIRIWSFLTFRNRVSPNPGRGLVLSLLLLVVLLLGWGLQVLQ</sequence>
<dbReference type="RefSeq" id="XP_004771349.2">
    <property type="nucleotide sequence ID" value="XM_004771292.3"/>
</dbReference>
<evidence type="ECO:0000256" key="1">
    <source>
        <dbReference type="SAM" id="Phobius"/>
    </source>
</evidence>
<dbReference type="Proteomes" id="UP000000715">
    <property type="component" value="Unplaced"/>
</dbReference>